<dbReference type="AlphaFoldDB" id="A0A2J4YVE1"/>
<sequence>IEGEVSERVPASVLKLHPSLVIVADKAAAAELSQP</sequence>
<reference evidence="1 2" key="1">
    <citation type="submission" date="2017-11" db="EMBL/GenBank/DDBJ databases">
        <authorList>
            <person name="Han C.G."/>
        </authorList>
    </citation>
    <scope>NUCLEOTIDE SEQUENCE [LARGE SCALE GENOMIC DNA]</scope>
    <source>
        <strain evidence="1 2">A2</strain>
    </source>
</reference>
<accession>A0A2J4YVE1</accession>
<organism evidence="1 2">
    <name type="scientific">Klebsiella michiganensis</name>
    <dbReference type="NCBI Taxonomy" id="1134687"/>
    <lineage>
        <taxon>Bacteria</taxon>
        <taxon>Pseudomonadati</taxon>
        <taxon>Pseudomonadota</taxon>
        <taxon>Gammaproteobacteria</taxon>
        <taxon>Enterobacterales</taxon>
        <taxon>Enterobacteriaceae</taxon>
        <taxon>Klebsiella/Raoultella group</taxon>
        <taxon>Klebsiella</taxon>
    </lineage>
</organism>
<reference evidence="1 2" key="2">
    <citation type="submission" date="2018-01" db="EMBL/GenBank/DDBJ databases">
        <title>Genomic study of Klebsiella pneumoniae.</title>
        <authorList>
            <person name="Yang Y."/>
            <person name="Bicalho R."/>
        </authorList>
    </citation>
    <scope>NUCLEOTIDE SEQUENCE [LARGE SCALE GENOMIC DNA]</scope>
    <source>
        <strain evidence="1 2">A2</strain>
    </source>
</reference>
<gene>
    <name evidence="1" type="ORF">CWM85_23300</name>
</gene>
<protein>
    <submittedName>
        <fullName evidence="1">Glucosamine-6-phosphate deaminase</fullName>
    </submittedName>
</protein>
<dbReference type="Proteomes" id="UP000234661">
    <property type="component" value="Unassembled WGS sequence"/>
</dbReference>
<feature type="non-terminal residue" evidence="1">
    <location>
        <position position="1"/>
    </location>
</feature>
<proteinExistence type="predicted"/>
<evidence type="ECO:0000313" key="2">
    <source>
        <dbReference type="Proteomes" id="UP000234661"/>
    </source>
</evidence>
<dbReference type="InterPro" id="IPR037171">
    <property type="entry name" value="NagB/RpiA_transferase-like"/>
</dbReference>
<evidence type="ECO:0000313" key="1">
    <source>
        <dbReference type="EMBL" id="PLM54701.1"/>
    </source>
</evidence>
<comment type="caution">
    <text evidence="1">The sequence shown here is derived from an EMBL/GenBank/DDBJ whole genome shotgun (WGS) entry which is preliminary data.</text>
</comment>
<name>A0A2J4YVE1_9ENTR</name>
<dbReference type="Gene3D" id="3.40.50.1360">
    <property type="match status" value="1"/>
</dbReference>
<dbReference type="SUPFAM" id="SSF100950">
    <property type="entry name" value="NagB/RpiA/CoA transferase-like"/>
    <property type="match status" value="1"/>
</dbReference>
<dbReference type="EMBL" id="PIET01000864">
    <property type="protein sequence ID" value="PLM54701.1"/>
    <property type="molecule type" value="Genomic_DNA"/>
</dbReference>